<organism evidence="1 2">
    <name type="scientific">Pararge aegeria aegeria</name>
    <dbReference type="NCBI Taxonomy" id="348720"/>
    <lineage>
        <taxon>Eukaryota</taxon>
        <taxon>Metazoa</taxon>
        <taxon>Ecdysozoa</taxon>
        <taxon>Arthropoda</taxon>
        <taxon>Hexapoda</taxon>
        <taxon>Insecta</taxon>
        <taxon>Pterygota</taxon>
        <taxon>Neoptera</taxon>
        <taxon>Endopterygota</taxon>
        <taxon>Lepidoptera</taxon>
        <taxon>Glossata</taxon>
        <taxon>Ditrysia</taxon>
        <taxon>Papilionoidea</taxon>
        <taxon>Nymphalidae</taxon>
        <taxon>Satyrinae</taxon>
        <taxon>Satyrini</taxon>
        <taxon>Parargina</taxon>
        <taxon>Pararge</taxon>
    </lineage>
</organism>
<protein>
    <submittedName>
        <fullName evidence="1">Jg26626 protein</fullName>
    </submittedName>
</protein>
<dbReference type="EMBL" id="CAKXAJ010006837">
    <property type="protein sequence ID" value="CAH2210180.1"/>
    <property type="molecule type" value="Genomic_DNA"/>
</dbReference>
<dbReference type="OrthoDB" id="4062651at2759"/>
<name>A0A8S4QI54_9NEOP</name>
<evidence type="ECO:0000313" key="2">
    <source>
        <dbReference type="Proteomes" id="UP000838756"/>
    </source>
</evidence>
<dbReference type="Proteomes" id="UP000838756">
    <property type="component" value="Unassembled WGS sequence"/>
</dbReference>
<accession>A0A8S4QI54</accession>
<dbReference type="AlphaFoldDB" id="A0A8S4QI54"/>
<reference evidence="1" key="1">
    <citation type="submission" date="2022-03" db="EMBL/GenBank/DDBJ databases">
        <authorList>
            <person name="Lindestad O."/>
        </authorList>
    </citation>
    <scope>NUCLEOTIDE SEQUENCE</scope>
</reference>
<keyword evidence="2" id="KW-1185">Reference proteome</keyword>
<feature type="non-terminal residue" evidence="1">
    <location>
        <position position="1"/>
    </location>
</feature>
<gene>
    <name evidence="1" type="primary">jg26626</name>
    <name evidence="1" type="ORF">PAEG_LOCUS2092</name>
</gene>
<comment type="caution">
    <text evidence="1">The sequence shown here is derived from an EMBL/GenBank/DDBJ whole genome shotgun (WGS) entry which is preliminary data.</text>
</comment>
<sequence length="212" mass="23563">VTPEECLEALEFSGWNVHIAIKLLRVKISVGDAAAVTFEDCRRELETAEGDIVKASGLLVLSNKNNEEYPLSHLVPATFFCYSESRHDFSNNPHRLFNFLIYKGSKDYSDICGGVCSLLQYGGHALPRGDINKKKTTTIHHRPALKRQGLRANASVAVTSGVVRRIRWSQSINENVMRAYYGATEGGNNLTLYRSSSVLLKGGCRMGLMFLH</sequence>
<proteinExistence type="predicted"/>
<evidence type="ECO:0000313" key="1">
    <source>
        <dbReference type="EMBL" id="CAH2210180.1"/>
    </source>
</evidence>